<reference evidence="1 2" key="1">
    <citation type="journal article" date="2015" name="Nature">
        <title>rRNA introns, odd ribosomes, and small enigmatic genomes across a large radiation of phyla.</title>
        <authorList>
            <person name="Brown C.T."/>
            <person name="Hug L.A."/>
            <person name="Thomas B.C."/>
            <person name="Sharon I."/>
            <person name="Castelle C.J."/>
            <person name="Singh A."/>
            <person name="Wilkins M.J."/>
            <person name="Williams K.H."/>
            <person name="Banfield J.F."/>
        </authorList>
    </citation>
    <scope>NUCLEOTIDE SEQUENCE [LARGE SCALE GENOMIC DNA]</scope>
</reference>
<proteinExistence type="predicted"/>
<protein>
    <submittedName>
        <fullName evidence="1">Uncharacterized protein</fullName>
    </submittedName>
</protein>
<dbReference type="Proteomes" id="UP000034050">
    <property type="component" value="Unassembled WGS sequence"/>
</dbReference>
<organism evidence="1 2">
    <name type="scientific">Candidatus Gottesmanbacteria bacterium GW2011_GWB1_43_11</name>
    <dbReference type="NCBI Taxonomy" id="1618446"/>
    <lineage>
        <taxon>Bacteria</taxon>
        <taxon>Candidatus Gottesmaniibacteriota</taxon>
    </lineage>
</organism>
<dbReference type="AlphaFoldDB" id="A0A0G1CLS5"/>
<comment type="caution">
    <text evidence="1">The sequence shown here is derived from an EMBL/GenBank/DDBJ whole genome shotgun (WGS) entry which is preliminary data.</text>
</comment>
<evidence type="ECO:0000313" key="1">
    <source>
        <dbReference type="EMBL" id="KKS86454.1"/>
    </source>
</evidence>
<name>A0A0G1CLS5_9BACT</name>
<sequence>MKCKALANDSIRRILEFDSNAAIRQIDESVTEGYFGT</sequence>
<dbReference type="STRING" id="1618446.UV61_C0010G0005"/>
<evidence type="ECO:0000313" key="2">
    <source>
        <dbReference type="Proteomes" id="UP000034050"/>
    </source>
</evidence>
<dbReference type="EMBL" id="LCFD01000010">
    <property type="protein sequence ID" value="KKS86454.1"/>
    <property type="molecule type" value="Genomic_DNA"/>
</dbReference>
<accession>A0A0G1CLS5</accession>
<gene>
    <name evidence="1" type="ORF">UV61_C0010G0005</name>
</gene>